<keyword evidence="4" id="KW-1185">Reference proteome</keyword>
<evidence type="ECO:0000256" key="1">
    <source>
        <dbReference type="SAM" id="MobiDB-lite"/>
    </source>
</evidence>
<dbReference type="PROSITE" id="PS50943">
    <property type="entry name" value="HTH_CROC1"/>
    <property type="match status" value="1"/>
</dbReference>
<evidence type="ECO:0000259" key="2">
    <source>
        <dbReference type="PROSITE" id="PS50943"/>
    </source>
</evidence>
<reference evidence="3 4" key="1">
    <citation type="submission" date="2020-08" db="EMBL/GenBank/DDBJ databases">
        <title>Genomic Encyclopedia of Type Strains, Phase IV (KMG-IV): sequencing the most valuable type-strain genomes for metagenomic binning, comparative biology and taxonomic classification.</title>
        <authorList>
            <person name="Goeker M."/>
        </authorList>
    </citation>
    <scope>NUCLEOTIDE SEQUENCE [LARGE SCALE GENOMIC DNA]</scope>
    <source>
        <strain evidence="3 4">DSM 101791</strain>
    </source>
</reference>
<dbReference type="EMBL" id="JACHFN010000018">
    <property type="protein sequence ID" value="MBB5235946.1"/>
    <property type="molecule type" value="Genomic_DNA"/>
</dbReference>
<dbReference type="RefSeq" id="WP_184031564.1">
    <property type="nucleotide sequence ID" value="NZ_JACHFN010000018.1"/>
</dbReference>
<dbReference type="Pfam" id="PF01381">
    <property type="entry name" value="HTH_3"/>
    <property type="match status" value="1"/>
</dbReference>
<comment type="caution">
    <text evidence="3">The sequence shown here is derived from an EMBL/GenBank/DDBJ whole genome shotgun (WGS) entry which is preliminary data.</text>
</comment>
<dbReference type="AlphaFoldDB" id="A0A7W8GHX7"/>
<dbReference type="InterPro" id="IPR010982">
    <property type="entry name" value="Lambda_DNA-bd_dom_sf"/>
</dbReference>
<sequence>MAKAKEVKTLEEWRAHRGLTVQAMADAAGLTRGAMGDYIKGRKEPGIRLAYRIAGALGVDVTQIANWRPESGGERGSASEDLAAASR</sequence>
<name>A0A7W8GHX7_9DEIO</name>
<evidence type="ECO:0000313" key="3">
    <source>
        <dbReference type="EMBL" id="MBB5235946.1"/>
    </source>
</evidence>
<dbReference type="InterPro" id="IPR001387">
    <property type="entry name" value="Cro/C1-type_HTH"/>
</dbReference>
<organism evidence="3 4">
    <name type="scientific">Deinococcus budaensis</name>
    <dbReference type="NCBI Taxonomy" id="1665626"/>
    <lineage>
        <taxon>Bacteria</taxon>
        <taxon>Thermotogati</taxon>
        <taxon>Deinococcota</taxon>
        <taxon>Deinococci</taxon>
        <taxon>Deinococcales</taxon>
        <taxon>Deinococcaceae</taxon>
        <taxon>Deinococcus</taxon>
    </lineage>
</organism>
<protein>
    <submittedName>
        <fullName evidence="3">Transcriptional regulator with XRE-family HTH domain</fullName>
    </submittedName>
</protein>
<feature type="domain" description="HTH cro/C1-type" evidence="2">
    <location>
        <begin position="10"/>
        <end position="64"/>
    </location>
</feature>
<dbReference type="Gene3D" id="1.10.260.40">
    <property type="entry name" value="lambda repressor-like DNA-binding domains"/>
    <property type="match status" value="1"/>
</dbReference>
<dbReference type="SUPFAM" id="SSF47413">
    <property type="entry name" value="lambda repressor-like DNA-binding domains"/>
    <property type="match status" value="1"/>
</dbReference>
<gene>
    <name evidence="3" type="ORF">HNQ09_003410</name>
</gene>
<dbReference type="SMART" id="SM00530">
    <property type="entry name" value="HTH_XRE"/>
    <property type="match status" value="1"/>
</dbReference>
<accession>A0A7W8GHX7</accession>
<dbReference type="Proteomes" id="UP000525389">
    <property type="component" value="Unassembled WGS sequence"/>
</dbReference>
<feature type="region of interest" description="Disordered" evidence="1">
    <location>
        <begin position="67"/>
        <end position="87"/>
    </location>
</feature>
<dbReference type="CDD" id="cd00093">
    <property type="entry name" value="HTH_XRE"/>
    <property type="match status" value="1"/>
</dbReference>
<proteinExistence type="predicted"/>
<evidence type="ECO:0000313" key="4">
    <source>
        <dbReference type="Proteomes" id="UP000525389"/>
    </source>
</evidence>
<dbReference type="GO" id="GO:0003677">
    <property type="term" value="F:DNA binding"/>
    <property type="evidence" value="ECO:0007669"/>
    <property type="project" value="InterPro"/>
</dbReference>